<protein>
    <submittedName>
        <fullName evidence="3">Uncharacterized protein LOC114252572</fullName>
    </submittedName>
</protein>
<dbReference type="InterPro" id="IPR015897">
    <property type="entry name" value="CHK_kinase-like"/>
</dbReference>
<dbReference type="InterPro" id="IPR011009">
    <property type="entry name" value="Kinase-like_dom_sf"/>
</dbReference>
<keyword evidence="2" id="KW-1185">Reference proteome</keyword>
<dbReference type="GeneID" id="114252572"/>
<dbReference type="AlphaFoldDB" id="A0A6J2KMY4"/>
<name>A0A6J2KMY4_BOMMA</name>
<proteinExistence type="predicted"/>
<dbReference type="PANTHER" id="PTHR11012">
    <property type="entry name" value="PROTEIN KINASE-LIKE DOMAIN-CONTAINING"/>
    <property type="match status" value="1"/>
</dbReference>
<evidence type="ECO:0000313" key="3">
    <source>
        <dbReference type="RefSeq" id="XP_028042903.1"/>
    </source>
</evidence>
<dbReference type="KEGG" id="bman:114252572"/>
<organism evidence="2 3">
    <name type="scientific">Bombyx mandarina</name>
    <name type="common">Wild silk moth</name>
    <name type="synonym">Wild silkworm</name>
    <dbReference type="NCBI Taxonomy" id="7092"/>
    <lineage>
        <taxon>Eukaryota</taxon>
        <taxon>Metazoa</taxon>
        <taxon>Ecdysozoa</taxon>
        <taxon>Arthropoda</taxon>
        <taxon>Hexapoda</taxon>
        <taxon>Insecta</taxon>
        <taxon>Pterygota</taxon>
        <taxon>Neoptera</taxon>
        <taxon>Endopterygota</taxon>
        <taxon>Lepidoptera</taxon>
        <taxon>Glossata</taxon>
        <taxon>Ditrysia</taxon>
        <taxon>Bombycoidea</taxon>
        <taxon>Bombycidae</taxon>
        <taxon>Bombycinae</taxon>
        <taxon>Bombyx</taxon>
    </lineage>
</organism>
<dbReference type="Proteomes" id="UP000504629">
    <property type="component" value="Unplaced"/>
</dbReference>
<sequence>MVSYMNIHCSSVVDSQSKPICDNGICVSDADVKSIVSNYLDLENDCAISNYSIYKASDQMLGYIADYWKLKCHLTDERVLSFFIKAISRCNPAKANMIKEMKLFDKELSFYSLIRKNMMVAGLKPFSSRLIATLDDAMVFEDLNALGYKVKNKFDKFDLDHTLQSLNTLARFHASSIIFEERRSIELQRNYSMNEDFNQFFDEAGYRESNSNVWFQQCMNGALETVHSYSKYNKEELELIDARWSQVWLSDLNLSSCSSVYRNVLCHRDLWNNNIMFLYEDRTGNPTDCLFVDFQAIRYQPPASDVMLLLCCNLDKKYREANLSTFLNYYYTELQLCLEISNLNIINSFTKEELFLSAQEQRKFGLIVSACIIPQIWLDDEFTTKTFSDPNQFKKILTIDKGKFIKKNMEHNLNYRKTVMEIFEEICDRYCL</sequence>
<dbReference type="SMART" id="SM00587">
    <property type="entry name" value="CHK"/>
    <property type="match status" value="1"/>
</dbReference>
<dbReference type="OrthoDB" id="6334212at2759"/>
<dbReference type="SUPFAM" id="SSF56112">
    <property type="entry name" value="Protein kinase-like (PK-like)"/>
    <property type="match status" value="1"/>
</dbReference>
<feature type="domain" description="CHK kinase-like" evidence="1">
    <location>
        <begin position="138"/>
        <end position="340"/>
    </location>
</feature>
<dbReference type="InterPro" id="IPR004119">
    <property type="entry name" value="EcKL"/>
</dbReference>
<gene>
    <name evidence="3" type="primary">LOC114252572</name>
</gene>
<evidence type="ECO:0000313" key="2">
    <source>
        <dbReference type="Proteomes" id="UP000504629"/>
    </source>
</evidence>
<accession>A0A6J2KMY4</accession>
<dbReference type="PANTHER" id="PTHR11012:SF48">
    <property type="entry name" value="CHK KINASE-LIKE DOMAIN-CONTAINING PROTEIN-RELATED"/>
    <property type="match status" value="1"/>
</dbReference>
<dbReference type="RefSeq" id="XP_028042903.1">
    <property type="nucleotide sequence ID" value="XM_028187102.1"/>
</dbReference>
<dbReference type="Pfam" id="PF02958">
    <property type="entry name" value="EcKL"/>
    <property type="match status" value="1"/>
</dbReference>
<reference evidence="3" key="1">
    <citation type="submission" date="2025-08" db="UniProtKB">
        <authorList>
            <consortium name="RefSeq"/>
        </authorList>
    </citation>
    <scope>IDENTIFICATION</scope>
    <source>
        <tissue evidence="3">Silk gland</tissue>
    </source>
</reference>
<evidence type="ECO:0000259" key="1">
    <source>
        <dbReference type="SMART" id="SM00587"/>
    </source>
</evidence>
<dbReference type="Gene3D" id="3.90.1200.10">
    <property type="match status" value="1"/>
</dbReference>